<dbReference type="EMBL" id="JARBHB010000011">
    <property type="protein sequence ID" value="KAJ8872809.1"/>
    <property type="molecule type" value="Genomic_DNA"/>
</dbReference>
<dbReference type="Proteomes" id="UP001159363">
    <property type="component" value="Chromosome 10"/>
</dbReference>
<evidence type="ECO:0000313" key="3">
    <source>
        <dbReference type="Proteomes" id="UP001159363"/>
    </source>
</evidence>
<protein>
    <submittedName>
        <fullName evidence="2">Uncharacterized protein</fullName>
    </submittedName>
</protein>
<comment type="caution">
    <text evidence="2">The sequence shown here is derived from an EMBL/GenBank/DDBJ whole genome shotgun (WGS) entry which is preliminary data.</text>
</comment>
<feature type="compositionally biased region" description="Polar residues" evidence="1">
    <location>
        <begin position="122"/>
        <end position="140"/>
    </location>
</feature>
<proteinExistence type="predicted"/>
<gene>
    <name evidence="2" type="ORF">PR048_026425</name>
</gene>
<evidence type="ECO:0000256" key="1">
    <source>
        <dbReference type="SAM" id="MobiDB-lite"/>
    </source>
</evidence>
<name>A0ABQ9GL97_9NEOP</name>
<feature type="region of interest" description="Disordered" evidence="1">
    <location>
        <begin position="120"/>
        <end position="142"/>
    </location>
</feature>
<accession>A0ABQ9GL97</accession>
<organism evidence="2 3">
    <name type="scientific">Dryococelus australis</name>
    <dbReference type="NCBI Taxonomy" id="614101"/>
    <lineage>
        <taxon>Eukaryota</taxon>
        <taxon>Metazoa</taxon>
        <taxon>Ecdysozoa</taxon>
        <taxon>Arthropoda</taxon>
        <taxon>Hexapoda</taxon>
        <taxon>Insecta</taxon>
        <taxon>Pterygota</taxon>
        <taxon>Neoptera</taxon>
        <taxon>Polyneoptera</taxon>
        <taxon>Phasmatodea</taxon>
        <taxon>Verophasmatodea</taxon>
        <taxon>Anareolatae</taxon>
        <taxon>Phasmatidae</taxon>
        <taxon>Eurycanthinae</taxon>
        <taxon>Dryococelus</taxon>
    </lineage>
</organism>
<reference evidence="2 3" key="1">
    <citation type="submission" date="2023-02" db="EMBL/GenBank/DDBJ databases">
        <title>LHISI_Scaffold_Assembly.</title>
        <authorList>
            <person name="Stuart O.P."/>
            <person name="Cleave R."/>
            <person name="Magrath M.J.L."/>
            <person name="Mikheyev A.S."/>
        </authorList>
    </citation>
    <scope>NUCLEOTIDE SEQUENCE [LARGE SCALE GENOMIC DNA]</scope>
    <source>
        <strain evidence="2">Daus_M_001</strain>
        <tissue evidence="2">Leg muscle</tissue>
    </source>
</reference>
<evidence type="ECO:0000313" key="2">
    <source>
        <dbReference type="EMBL" id="KAJ8872809.1"/>
    </source>
</evidence>
<keyword evidence="3" id="KW-1185">Reference proteome</keyword>
<sequence length="570" mass="63286">MRSRWKLVEISPVHLAPRPTGFTLRPLHSGLLQVEVVADEAAGRPFPPSFHSSAAPYPPHFAFMGSQYLAAKNRPNLFTSLHFAVHLCLALGRGDAPMGAQLPPLPPPRWGSGRRVLGGAQTAVSGRPPSTQGARSSQDVILQDESPAPSCRSWLGDGRLVETLPSAAAGVVVWRRGLVVSTCSLSLSPRRLPSCSVNNTSTVVDTGLHTPCLIMRTTWPPARVQMSASSYVVVLTCSPWGTPLPDQTLPFYPLQQCRPDINPGNTPSVPWCLSVDIAVRARHSLFTLHKRVVRRRDYRAHGLTLHREQPLGECLQYRTKLLLRPCPQRYGKEDINNPMEQSWNEGTWEKGDPRENLLTSGIVRRNSHLRKSGASSLTAESPRPPYTKWCSLMCSSSGVVVYEHTQYRLDNQCRKVTFWSSISEREKSRRCENFFEYGVTRSRLRTQDGNTARLARRSDETLGVPVSVARIAPSLLTLDREEGWWRGGRVVEGRKGGGGEGGGSIPLLMILSLPYRRQCSVVLQFLVLIQYVSHVFQEPAVLSTGCVYKTPTCWFYVIAVSSRPLLRLVS</sequence>